<evidence type="ECO:0000313" key="3">
    <source>
        <dbReference type="Proteomes" id="UP001457282"/>
    </source>
</evidence>
<evidence type="ECO:0000313" key="2">
    <source>
        <dbReference type="EMBL" id="KAK9951706.1"/>
    </source>
</evidence>
<gene>
    <name evidence="2" type="ORF">M0R45_007142</name>
</gene>
<protein>
    <recommendedName>
        <fullName evidence="4">ARM repeat superfamily protein</fullName>
    </recommendedName>
</protein>
<accession>A0AAW1YSK2</accession>
<evidence type="ECO:0008006" key="4">
    <source>
        <dbReference type="Google" id="ProtNLM"/>
    </source>
</evidence>
<organism evidence="2 3">
    <name type="scientific">Rubus argutus</name>
    <name type="common">Southern blackberry</name>
    <dbReference type="NCBI Taxonomy" id="59490"/>
    <lineage>
        <taxon>Eukaryota</taxon>
        <taxon>Viridiplantae</taxon>
        <taxon>Streptophyta</taxon>
        <taxon>Embryophyta</taxon>
        <taxon>Tracheophyta</taxon>
        <taxon>Spermatophyta</taxon>
        <taxon>Magnoliopsida</taxon>
        <taxon>eudicotyledons</taxon>
        <taxon>Gunneridae</taxon>
        <taxon>Pentapetalae</taxon>
        <taxon>rosids</taxon>
        <taxon>fabids</taxon>
        <taxon>Rosales</taxon>
        <taxon>Rosaceae</taxon>
        <taxon>Rosoideae</taxon>
        <taxon>Rosoideae incertae sedis</taxon>
        <taxon>Rubus</taxon>
    </lineage>
</organism>
<sequence length="575" mass="63177">MGRSLGPVLQRELENLNKDADSRRSAMKNLKSYVKELDSKAIPMFLAQVSQSKKLTLASSAGSFPLQQACSKVVPAIARYGIDPTTPEDKKRHIIHSLCNPLADSLLGSQESLTSGAALCLKALVDSDNWRFASDEMVNKVCQNVSGALEEKSTQSNAHMGLVMSLAKRNAIIVEPYARLLIQAGLQILNNGLTEGNSQKRLEAIQMVNFLMKCLDPWSILSELELVIEEMDKSQSDQMAYVGGAAFEALQTARRIASDKVSKLEKGPCSVTGSNFSRRDHSKRRNLSSAGDQSPASVSPESQTLDSFVEYESWVESPIAKGQVSHNSNYDCRSVNRKLWSHERGGVDVSLKDGLFTGISQESANSNAHLEHSGNNEFMKNEGECTEEFSGFLQRSPRNGVSRSATTSPLRSRTPINVDNIIFKTPRRLVHSLQDSNNVNSDFSEKQTRRFRSLSLSEFDCSPNARYNQNGYSYGVNYDCRENGSFYGGGEKFQGSPESVSSTDGIPKDTDLQASHDMVPEIKTEIQRSGIKKPLRKAAVKLFCGLSLALLAVVVPLTLITDQGQGHEGYFLVPT</sequence>
<feature type="region of interest" description="Disordered" evidence="1">
    <location>
        <begin position="492"/>
        <end position="517"/>
    </location>
</feature>
<evidence type="ECO:0000256" key="1">
    <source>
        <dbReference type="SAM" id="MobiDB-lite"/>
    </source>
</evidence>
<keyword evidence="3" id="KW-1185">Reference proteome</keyword>
<dbReference type="AlphaFoldDB" id="A0AAW1YSK2"/>
<dbReference type="SUPFAM" id="SSF48371">
    <property type="entry name" value="ARM repeat"/>
    <property type="match status" value="1"/>
</dbReference>
<dbReference type="EMBL" id="JBEDUW010000001">
    <property type="protein sequence ID" value="KAK9951706.1"/>
    <property type="molecule type" value="Genomic_DNA"/>
</dbReference>
<dbReference type="PANTHER" id="PTHR31355:SF4">
    <property type="entry name" value="TOG DOMAIN-CONTAINING PROTEIN"/>
    <property type="match status" value="1"/>
</dbReference>
<comment type="caution">
    <text evidence="2">The sequence shown here is derived from an EMBL/GenBank/DDBJ whole genome shotgun (WGS) entry which is preliminary data.</text>
</comment>
<dbReference type="InterPro" id="IPR033337">
    <property type="entry name" value="TORTIFOLIA1/SINE1-2"/>
</dbReference>
<feature type="region of interest" description="Disordered" evidence="1">
    <location>
        <begin position="265"/>
        <end position="302"/>
    </location>
</feature>
<reference evidence="2 3" key="1">
    <citation type="journal article" date="2023" name="G3 (Bethesda)">
        <title>A chromosome-length genome assembly and annotation of blackberry (Rubus argutus, cv. 'Hillquist').</title>
        <authorList>
            <person name="Bruna T."/>
            <person name="Aryal R."/>
            <person name="Dudchenko O."/>
            <person name="Sargent D.J."/>
            <person name="Mead D."/>
            <person name="Buti M."/>
            <person name="Cavallini A."/>
            <person name="Hytonen T."/>
            <person name="Andres J."/>
            <person name="Pham M."/>
            <person name="Weisz D."/>
            <person name="Mascagni F."/>
            <person name="Usai G."/>
            <person name="Natali L."/>
            <person name="Bassil N."/>
            <person name="Fernandez G.E."/>
            <person name="Lomsadze A."/>
            <person name="Armour M."/>
            <person name="Olukolu B."/>
            <person name="Poorten T."/>
            <person name="Britton C."/>
            <person name="Davik J."/>
            <person name="Ashrafi H."/>
            <person name="Aiden E.L."/>
            <person name="Borodovsky M."/>
            <person name="Worthington M."/>
        </authorList>
    </citation>
    <scope>NUCLEOTIDE SEQUENCE [LARGE SCALE GENOMIC DNA]</scope>
    <source>
        <strain evidence="2">PI 553951</strain>
    </source>
</reference>
<dbReference type="Proteomes" id="UP001457282">
    <property type="component" value="Unassembled WGS sequence"/>
</dbReference>
<dbReference type="InterPro" id="IPR016024">
    <property type="entry name" value="ARM-type_fold"/>
</dbReference>
<dbReference type="GO" id="GO:0005874">
    <property type="term" value="C:microtubule"/>
    <property type="evidence" value="ECO:0007669"/>
    <property type="project" value="InterPro"/>
</dbReference>
<feature type="compositionally biased region" description="Polar residues" evidence="1">
    <location>
        <begin position="287"/>
        <end position="302"/>
    </location>
</feature>
<name>A0AAW1YSK2_RUBAR</name>
<dbReference type="PANTHER" id="PTHR31355">
    <property type="entry name" value="MICROTUBULE-ASSOCIATED PROTEIN TORTIFOLIA1"/>
    <property type="match status" value="1"/>
</dbReference>
<dbReference type="GO" id="GO:0008017">
    <property type="term" value="F:microtubule binding"/>
    <property type="evidence" value="ECO:0007669"/>
    <property type="project" value="InterPro"/>
</dbReference>
<proteinExistence type="predicted"/>